<dbReference type="AlphaFoldDB" id="A0A1H5YSE5"/>
<keyword evidence="2" id="KW-1185">Reference proteome</keyword>
<gene>
    <name evidence="1" type="ORF">SAMN03080598_03123</name>
</gene>
<dbReference type="Proteomes" id="UP000236736">
    <property type="component" value="Unassembled WGS sequence"/>
</dbReference>
<organism evidence="1 2">
    <name type="scientific">Algoriphagus boritolerans DSM 17298 = JCM 18970</name>
    <dbReference type="NCBI Taxonomy" id="1120964"/>
    <lineage>
        <taxon>Bacteria</taxon>
        <taxon>Pseudomonadati</taxon>
        <taxon>Bacteroidota</taxon>
        <taxon>Cytophagia</taxon>
        <taxon>Cytophagales</taxon>
        <taxon>Cyclobacteriaceae</taxon>
        <taxon>Algoriphagus</taxon>
    </lineage>
</organism>
<evidence type="ECO:0000313" key="1">
    <source>
        <dbReference type="EMBL" id="SEG26417.1"/>
    </source>
</evidence>
<reference evidence="2" key="1">
    <citation type="submission" date="2016-10" db="EMBL/GenBank/DDBJ databases">
        <authorList>
            <person name="Varghese N."/>
            <person name="Submissions S."/>
        </authorList>
    </citation>
    <scope>NUCLEOTIDE SEQUENCE [LARGE SCALE GENOMIC DNA]</scope>
    <source>
        <strain evidence="2">DSM 17298</strain>
    </source>
</reference>
<proteinExistence type="predicted"/>
<dbReference type="STRING" id="1120964.GCA_001313265_03606"/>
<protein>
    <submittedName>
        <fullName evidence="1">Uncharacterized protein</fullName>
    </submittedName>
</protein>
<sequence>MKEQHHELLDLLINYGTPVSESILCSNIWFLFGNEGEELPYFYFHHDGQGLFRTPDSETEIFWEMSEVGNIRIEFDGVKTPWKGLTYKEVFMALISDITDDALLLFNSEGLKEQWQAFSN</sequence>
<accession>A0A1H5YSE5</accession>
<evidence type="ECO:0000313" key="2">
    <source>
        <dbReference type="Proteomes" id="UP000236736"/>
    </source>
</evidence>
<dbReference type="OrthoDB" id="9860520at2"/>
<name>A0A1H5YSE5_9BACT</name>
<dbReference type="EMBL" id="FNVR01000021">
    <property type="protein sequence ID" value="SEG26417.1"/>
    <property type="molecule type" value="Genomic_DNA"/>
</dbReference>
<dbReference type="RefSeq" id="WP_103925752.1">
    <property type="nucleotide sequence ID" value="NZ_FNVR01000021.1"/>
</dbReference>